<dbReference type="Gene3D" id="2.60.40.2880">
    <property type="entry name" value="MmpS1-5, C-terminal soluble domain"/>
    <property type="match status" value="1"/>
</dbReference>
<keyword evidence="1" id="KW-0732">Signal</keyword>
<evidence type="ECO:0000256" key="1">
    <source>
        <dbReference type="SAM" id="SignalP"/>
    </source>
</evidence>
<dbReference type="Proteomes" id="UP000037247">
    <property type="component" value="Unassembled WGS sequence"/>
</dbReference>
<evidence type="ECO:0000313" key="2">
    <source>
        <dbReference type="EMBL" id="KNA90635.1"/>
    </source>
</evidence>
<reference evidence="2 3" key="1">
    <citation type="submission" date="2015-05" db="EMBL/GenBank/DDBJ databases">
        <title>Draft genome sequence of the bacterium Gordonia jacobaea a new member of the Gordonia genus.</title>
        <authorList>
            <person name="Jimenez-Galisteo G."/>
            <person name="Dominguez A."/>
            <person name="Munoz E."/>
            <person name="Vinas M."/>
        </authorList>
    </citation>
    <scope>NUCLEOTIDE SEQUENCE [LARGE SCALE GENOMIC DNA]</scope>
    <source>
        <strain evidence="3">mv1</strain>
    </source>
</reference>
<feature type="chain" id="PRO_5046663802" evidence="1">
    <location>
        <begin position="26"/>
        <end position="139"/>
    </location>
</feature>
<dbReference type="RefSeq" id="WP_049699573.1">
    <property type="nucleotide sequence ID" value="NZ_JAQDQF010000006.1"/>
</dbReference>
<proteinExistence type="predicted"/>
<comment type="caution">
    <text evidence="2">The sequence shown here is derived from an EMBL/GenBank/DDBJ whole genome shotgun (WGS) entry which is preliminary data.</text>
</comment>
<name>A0ABR5IAL5_9ACTN</name>
<keyword evidence="3" id="KW-1185">Reference proteome</keyword>
<dbReference type="EMBL" id="LDTZ01000018">
    <property type="protein sequence ID" value="KNA90635.1"/>
    <property type="molecule type" value="Genomic_DNA"/>
</dbReference>
<feature type="signal peptide" evidence="1">
    <location>
        <begin position="1"/>
        <end position="25"/>
    </location>
</feature>
<evidence type="ECO:0000313" key="3">
    <source>
        <dbReference type="Proteomes" id="UP000037247"/>
    </source>
</evidence>
<sequence length="139" mass="15234">MNTRSILASLLILVCGALLSTTTPAAASTRFPSSGDVVTISVSSDREWNEQIVWFDAHNTLRRQSDVRLPTHDDASGLWSGSLTIVSRSRNQNVDVSFGSTGRFARCEIWVGKVKVRDHTARGAHALATCDRPTPRRRG</sequence>
<organism evidence="2 3">
    <name type="scientific">Gordonia jacobaea</name>
    <dbReference type="NCBI Taxonomy" id="122202"/>
    <lineage>
        <taxon>Bacteria</taxon>
        <taxon>Bacillati</taxon>
        <taxon>Actinomycetota</taxon>
        <taxon>Actinomycetes</taxon>
        <taxon>Mycobacteriales</taxon>
        <taxon>Gordoniaceae</taxon>
        <taxon>Gordonia</taxon>
    </lineage>
</organism>
<protein>
    <submittedName>
        <fullName evidence="2">Uncharacterized protein</fullName>
    </submittedName>
</protein>
<dbReference type="InterPro" id="IPR038468">
    <property type="entry name" value="MmpS_C"/>
</dbReference>
<accession>A0ABR5IAL5</accession>
<gene>
    <name evidence="2" type="ORF">ABW18_13860</name>
</gene>